<dbReference type="RefSeq" id="XP_010235517.1">
    <property type="nucleotide sequence ID" value="XM_010237215.3"/>
</dbReference>
<feature type="compositionally biased region" description="Polar residues" evidence="6">
    <location>
        <begin position="1"/>
        <end position="10"/>
    </location>
</feature>
<dbReference type="PANTHER" id="PTHR46772:SF8">
    <property type="entry name" value="TRANSCRIPTION FACTOR BHLH95"/>
    <property type="match status" value="1"/>
</dbReference>
<organism evidence="8">
    <name type="scientific">Brachypodium distachyon</name>
    <name type="common">Purple false brome</name>
    <name type="synonym">Trachynia distachya</name>
    <dbReference type="NCBI Taxonomy" id="15368"/>
    <lineage>
        <taxon>Eukaryota</taxon>
        <taxon>Viridiplantae</taxon>
        <taxon>Streptophyta</taxon>
        <taxon>Embryophyta</taxon>
        <taxon>Tracheophyta</taxon>
        <taxon>Spermatophyta</taxon>
        <taxon>Magnoliopsida</taxon>
        <taxon>Liliopsida</taxon>
        <taxon>Poales</taxon>
        <taxon>Poaceae</taxon>
        <taxon>BOP clade</taxon>
        <taxon>Pooideae</taxon>
        <taxon>Stipodae</taxon>
        <taxon>Brachypodieae</taxon>
        <taxon>Brachypodium</taxon>
    </lineage>
</organism>
<evidence type="ECO:0000256" key="1">
    <source>
        <dbReference type="ARBA" id="ARBA00004123"/>
    </source>
</evidence>
<feature type="domain" description="BHLH" evidence="7">
    <location>
        <begin position="81"/>
        <end position="131"/>
    </location>
</feature>
<keyword evidence="10" id="KW-1185">Reference proteome</keyword>
<dbReference type="InterPro" id="IPR036638">
    <property type="entry name" value="HLH_DNA-bd_sf"/>
</dbReference>
<accession>A0A0Q3M5L3</accession>
<keyword evidence="3" id="KW-0805">Transcription regulation</keyword>
<dbReference type="CDD" id="cd11393">
    <property type="entry name" value="bHLH_AtbHLH_like"/>
    <property type="match status" value="1"/>
</dbReference>
<dbReference type="STRING" id="15368.A0A0Q3M5L3"/>
<dbReference type="Gramene" id="KQJ99813">
    <property type="protein sequence ID" value="KQJ99813"/>
    <property type="gene ID" value="BRADI_3g45360v3"/>
</dbReference>
<dbReference type="KEGG" id="bdi:100821939"/>
<dbReference type="SMART" id="SM00353">
    <property type="entry name" value="HLH"/>
    <property type="match status" value="1"/>
</dbReference>
<dbReference type="Gramene" id="PNT68799">
    <property type="protein sequence ID" value="PNT68799"/>
    <property type="gene ID" value="BRADI_3g45360v3"/>
</dbReference>
<dbReference type="EnsemblPlants" id="PNT68800">
    <property type="protein sequence ID" value="PNT68800"/>
    <property type="gene ID" value="BRADI_3g45360v3"/>
</dbReference>
<evidence type="ECO:0000256" key="4">
    <source>
        <dbReference type="ARBA" id="ARBA00023163"/>
    </source>
</evidence>
<dbReference type="PANTHER" id="PTHR46772">
    <property type="entry name" value="BHLH DOMAIN-CONTAINING PROTEIN"/>
    <property type="match status" value="1"/>
</dbReference>
<feature type="compositionally biased region" description="Low complexity" evidence="6">
    <location>
        <begin position="21"/>
        <end position="31"/>
    </location>
</feature>
<dbReference type="AlphaFoldDB" id="A0A0Q3M5L3"/>
<evidence type="ECO:0000259" key="7">
    <source>
        <dbReference type="PROSITE" id="PS50888"/>
    </source>
</evidence>
<dbReference type="RefSeq" id="XP_010235515.1">
    <property type="nucleotide sequence ID" value="XM_010237213.3"/>
</dbReference>
<evidence type="ECO:0000313" key="10">
    <source>
        <dbReference type="Proteomes" id="UP000008810"/>
    </source>
</evidence>
<dbReference type="EnsemblPlants" id="KQJ99813">
    <property type="protein sequence ID" value="KQJ99813"/>
    <property type="gene ID" value="BRADI_3g45360v3"/>
</dbReference>
<dbReference type="RefSeq" id="XP_003572599.1">
    <property type="nucleotide sequence ID" value="XM_003572551.4"/>
</dbReference>
<comment type="subcellular location">
    <subcellularLocation>
        <location evidence="1">Nucleus</location>
    </subcellularLocation>
</comment>
<keyword evidence="5" id="KW-0539">Nucleus</keyword>
<dbReference type="Gramene" id="PNT68800">
    <property type="protein sequence ID" value="PNT68800"/>
    <property type="gene ID" value="BRADI_3g45360v3"/>
</dbReference>
<reference evidence="9" key="3">
    <citation type="submission" date="2018-08" db="UniProtKB">
        <authorList>
            <consortium name="EnsemblPlants"/>
        </authorList>
    </citation>
    <scope>IDENTIFICATION</scope>
    <source>
        <strain evidence="9">cv. Bd21</strain>
    </source>
</reference>
<feature type="compositionally biased region" description="Basic and acidic residues" evidence="6">
    <location>
        <begin position="32"/>
        <end position="54"/>
    </location>
</feature>
<gene>
    <name evidence="9" type="primary">LOC100821939</name>
    <name evidence="8" type="ORF">BRADI_3g45360v3</name>
</gene>
<reference evidence="8" key="2">
    <citation type="submission" date="2017-06" db="EMBL/GenBank/DDBJ databases">
        <title>WGS assembly of Brachypodium distachyon.</title>
        <authorList>
            <consortium name="The International Brachypodium Initiative"/>
            <person name="Lucas S."/>
            <person name="Harmon-Smith M."/>
            <person name="Lail K."/>
            <person name="Tice H."/>
            <person name="Grimwood J."/>
            <person name="Bruce D."/>
            <person name="Barry K."/>
            <person name="Shu S."/>
            <person name="Lindquist E."/>
            <person name="Wang M."/>
            <person name="Pitluck S."/>
            <person name="Vogel J.P."/>
            <person name="Garvin D.F."/>
            <person name="Mockler T.C."/>
            <person name="Schmutz J."/>
            <person name="Rokhsar D."/>
            <person name="Bevan M.W."/>
        </authorList>
    </citation>
    <scope>NUCLEOTIDE SEQUENCE</scope>
    <source>
        <strain evidence="8">Bd21</strain>
    </source>
</reference>
<dbReference type="GeneID" id="100821939"/>
<feature type="region of interest" description="Disordered" evidence="6">
    <location>
        <begin position="1"/>
        <end position="66"/>
    </location>
</feature>
<dbReference type="GO" id="GO:0046983">
    <property type="term" value="F:protein dimerization activity"/>
    <property type="evidence" value="ECO:0007669"/>
    <property type="project" value="InterPro"/>
</dbReference>
<protein>
    <recommendedName>
        <fullName evidence="7">BHLH domain-containing protein</fullName>
    </recommendedName>
</protein>
<dbReference type="OrthoDB" id="690068at2759"/>
<evidence type="ECO:0000256" key="3">
    <source>
        <dbReference type="ARBA" id="ARBA00023015"/>
    </source>
</evidence>
<sequence length="289" mass="30500">MAQENTNTDGKNNEALAAANSSKFMSSGSGSRSKDSDLTDAGIVDKGKGIVKAEEQEEGGGSKGKMMSIVQPADATAGGSCRRALHAATERERRRQMSELFSNLHGLLPSLPDKTNKSTIVMEAIHYIKTLEGTLSELEKRKQDLARGICLSSSAARATMMAHQPPAGGIFPAGAAAVAPVGAAVPAVPVELQKWSGQNVVLSLSGDDAHINVCSARRTGLLTMVVAILEKYGIEVVTSEIASNSSRNRFTFHTHRVHAANNLLGDNVSSEDIYKQAVSKITSLLSGEN</sequence>
<evidence type="ECO:0000256" key="2">
    <source>
        <dbReference type="ARBA" id="ARBA00005510"/>
    </source>
</evidence>
<evidence type="ECO:0000256" key="6">
    <source>
        <dbReference type="SAM" id="MobiDB-lite"/>
    </source>
</evidence>
<dbReference type="InterPro" id="IPR044278">
    <property type="entry name" value="BHLH95-like"/>
</dbReference>
<dbReference type="SUPFAM" id="SSF47459">
    <property type="entry name" value="HLH, helix-loop-helix DNA-binding domain"/>
    <property type="match status" value="1"/>
</dbReference>
<dbReference type="Pfam" id="PF00010">
    <property type="entry name" value="HLH"/>
    <property type="match status" value="1"/>
</dbReference>
<dbReference type="GO" id="GO:0003700">
    <property type="term" value="F:DNA-binding transcription factor activity"/>
    <property type="evidence" value="ECO:0007669"/>
    <property type="project" value="InterPro"/>
</dbReference>
<dbReference type="EMBL" id="CM000882">
    <property type="protein sequence ID" value="PNT68799.1"/>
    <property type="molecule type" value="Genomic_DNA"/>
</dbReference>
<dbReference type="RefSeq" id="XP_010235516.1">
    <property type="nucleotide sequence ID" value="XM_010237214.3"/>
</dbReference>
<evidence type="ECO:0000313" key="9">
    <source>
        <dbReference type="EnsemblPlants" id="KQJ99813"/>
    </source>
</evidence>
<evidence type="ECO:0000313" key="8">
    <source>
        <dbReference type="EMBL" id="KQJ99813.1"/>
    </source>
</evidence>
<dbReference type="ExpressionAtlas" id="A0A0Q3M5L3">
    <property type="expression patterns" value="baseline and differential"/>
</dbReference>
<dbReference type="EMBL" id="CM000882">
    <property type="protein sequence ID" value="PNT68800.1"/>
    <property type="molecule type" value="Genomic_DNA"/>
</dbReference>
<dbReference type="Pfam" id="PF22754">
    <property type="entry name" value="bHLH-TF_ACT-like_plant"/>
    <property type="match status" value="1"/>
</dbReference>
<dbReference type="EMBL" id="CM000882">
    <property type="protein sequence ID" value="KQJ99813.1"/>
    <property type="molecule type" value="Genomic_DNA"/>
</dbReference>
<dbReference type="InterPro" id="IPR011598">
    <property type="entry name" value="bHLH_dom"/>
</dbReference>
<keyword evidence="4" id="KW-0804">Transcription</keyword>
<dbReference type="InterPro" id="IPR054502">
    <property type="entry name" value="bHLH-TF_ACT-like_plant"/>
</dbReference>
<reference evidence="8 9" key="1">
    <citation type="journal article" date="2010" name="Nature">
        <title>Genome sequencing and analysis of the model grass Brachypodium distachyon.</title>
        <authorList>
            <consortium name="International Brachypodium Initiative"/>
        </authorList>
    </citation>
    <scope>NUCLEOTIDE SEQUENCE [LARGE SCALE GENOMIC DNA]</scope>
    <source>
        <strain evidence="8">Bd21</strain>
        <strain evidence="9">cv. Bd21</strain>
    </source>
</reference>
<dbReference type="GO" id="GO:0009960">
    <property type="term" value="P:endosperm development"/>
    <property type="evidence" value="ECO:0007669"/>
    <property type="project" value="InterPro"/>
</dbReference>
<dbReference type="Gene3D" id="4.10.280.10">
    <property type="entry name" value="Helix-loop-helix DNA-binding domain"/>
    <property type="match status" value="1"/>
</dbReference>
<comment type="similarity">
    <text evidence="2">Belongs to the bHLH protein family.</text>
</comment>
<dbReference type="InterPro" id="IPR045239">
    <property type="entry name" value="bHLH95_bHLH"/>
</dbReference>
<evidence type="ECO:0000256" key="5">
    <source>
        <dbReference type="ARBA" id="ARBA00023242"/>
    </source>
</evidence>
<dbReference type="PROSITE" id="PS50888">
    <property type="entry name" value="BHLH"/>
    <property type="match status" value="1"/>
</dbReference>
<dbReference type="EnsemblPlants" id="PNT68799">
    <property type="protein sequence ID" value="PNT68799"/>
    <property type="gene ID" value="BRADI_3g45360v3"/>
</dbReference>
<dbReference type="Proteomes" id="UP000008810">
    <property type="component" value="Chromosome 3"/>
</dbReference>
<name>A0A0Q3M5L3_BRADI</name>
<proteinExistence type="inferred from homology"/>